<gene>
    <name evidence="2" type="ORF">Q0812_00835</name>
</gene>
<reference evidence="2" key="1">
    <citation type="submission" date="2023-07" db="EMBL/GenBank/DDBJ databases">
        <title>Brevundimonas soil sp. nov., isolated from the soil of chemical plant.</title>
        <authorList>
            <person name="Wu N."/>
        </authorList>
    </citation>
    <scope>NUCLEOTIDE SEQUENCE</scope>
    <source>
        <strain evidence="2">XZ-24</strain>
    </source>
</reference>
<feature type="transmembrane region" description="Helical" evidence="1">
    <location>
        <begin position="31"/>
        <end position="52"/>
    </location>
</feature>
<evidence type="ECO:0000313" key="2">
    <source>
        <dbReference type="EMBL" id="MDO1557970.1"/>
    </source>
</evidence>
<keyword evidence="1" id="KW-0812">Transmembrane</keyword>
<feature type="transmembrane region" description="Helical" evidence="1">
    <location>
        <begin position="117"/>
        <end position="141"/>
    </location>
</feature>
<sequence>MASSDLKGWLTDANPLVRPATRASALRAARWGAISLVASALVLLLSSVELVLNRDAFVALMSAPVEAPGVSSAEADAVASMTAAMAEGMFLPVLIWGFLFVALYLGLAVLQWRQPNVWIPAIILVWTLVGVLGALSVYLFPLMGLPMPADQPTVTSAWTTGLSWIVQTAGAVLLITSIRGARALEKMPA</sequence>
<dbReference type="EMBL" id="JAUKTR010000001">
    <property type="protein sequence ID" value="MDO1557970.1"/>
    <property type="molecule type" value="Genomic_DNA"/>
</dbReference>
<accession>A0ABT8SHD5</accession>
<dbReference type="Proteomes" id="UP001169063">
    <property type="component" value="Unassembled WGS sequence"/>
</dbReference>
<feature type="transmembrane region" description="Helical" evidence="1">
    <location>
        <begin position="89"/>
        <end position="110"/>
    </location>
</feature>
<name>A0ABT8SHD5_9CAUL</name>
<dbReference type="RefSeq" id="WP_302108395.1">
    <property type="nucleotide sequence ID" value="NZ_JAUKTR010000001.1"/>
</dbReference>
<evidence type="ECO:0000313" key="3">
    <source>
        <dbReference type="Proteomes" id="UP001169063"/>
    </source>
</evidence>
<keyword evidence="1" id="KW-0472">Membrane</keyword>
<proteinExistence type="predicted"/>
<protein>
    <submittedName>
        <fullName evidence="2">Uncharacterized protein</fullName>
    </submittedName>
</protein>
<organism evidence="2 3">
    <name type="scientific">Peiella sedimenti</name>
    <dbReference type="NCBI Taxonomy" id="3061083"/>
    <lineage>
        <taxon>Bacteria</taxon>
        <taxon>Pseudomonadati</taxon>
        <taxon>Pseudomonadota</taxon>
        <taxon>Alphaproteobacteria</taxon>
        <taxon>Caulobacterales</taxon>
        <taxon>Caulobacteraceae</taxon>
        <taxon>Peiella</taxon>
    </lineage>
</organism>
<feature type="transmembrane region" description="Helical" evidence="1">
    <location>
        <begin position="161"/>
        <end position="181"/>
    </location>
</feature>
<keyword evidence="1" id="KW-1133">Transmembrane helix</keyword>
<comment type="caution">
    <text evidence="2">The sequence shown here is derived from an EMBL/GenBank/DDBJ whole genome shotgun (WGS) entry which is preliminary data.</text>
</comment>
<keyword evidence="3" id="KW-1185">Reference proteome</keyword>
<evidence type="ECO:0000256" key="1">
    <source>
        <dbReference type="SAM" id="Phobius"/>
    </source>
</evidence>